<feature type="transmembrane region" description="Helical" evidence="3">
    <location>
        <begin position="430"/>
        <end position="452"/>
    </location>
</feature>
<dbReference type="InterPro" id="IPR036927">
    <property type="entry name" value="Cyt_c_oxase-like_su1_sf"/>
</dbReference>
<dbReference type="InterPro" id="IPR000883">
    <property type="entry name" value="Cyt_C_Oxase_1"/>
</dbReference>
<feature type="transmembrane region" description="Helical" evidence="3">
    <location>
        <begin position="273"/>
        <end position="292"/>
    </location>
</feature>
<keyword evidence="3" id="KW-1133">Transmembrane helix</keyword>
<dbReference type="GO" id="GO:0016020">
    <property type="term" value="C:membrane"/>
    <property type="evidence" value="ECO:0007669"/>
    <property type="project" value="InterPro"/>
</dbReference>
<feature type="transmembrane region" description="Helical" evidence="3">
    <location>
        <begin position="155"/>
        <end position="177"/>
    </location>
</feature>
<dbReference type="PRINTS" id="PR01165">
    <property type="entry name" value="CYCOXIDASEI"/>
</dbReference>
<gene>
    <name evidence="5" type="primary">cbaA_1</name>
    <name evidence="5" type="ORF">HRbin22_00208</name>
</gene>
<reference evidence="6" key="1">
    <citation type="submission" date="2017-09" db="EMBL/GenBank/DDBJ databases">
        <title>Metaegenomics of thermophilic ammonia-oxidizing enrichment culture.</title>
        <authorList>
            <person name="Kato S."/>
            <person name="Suzuki K."/>
        </authorList>
    </citation>
    <scope>NUCLEOTIDE SEQUENCE [LARGE SCALE GENOMIC DNA]</scope>
</reference>
<evidence type="ECO:0000256" key="1">
    <source>
        <dbReference type="ARBA" id="ARBA00022660"/>
    </source>
</evidence>
<dbReference type="EC" id="1.9.3.1" evidence="5"/>
<feature type="transmembrane region" description="Helical" evidence="3">
    <location>
        <begin position="541"/>
        <end position="562"/>
    </location>
</feature>
<evidence type="ECO:0000313" key="5">
    <source>
        <dbReference type="EMBL" id="GBD07982.1"/>
    </source>
</evidence>
<comment type="caution">
    <text evidence="5">The sequence shown here is derived from an EMBL/GenBank/DDBJ whole genome shotgun (WGS) entry which is preliminary data.</text>
</comment>
<feature type="transmembrane region" description="Helical" evidence="3">
    <location>
        <begin position="307"/>
        <end position="331"/>
    </location>
</feature>
<feature type="transmembrane region" description="Helical" evidence="3">
    <location>
        <begin position="476"/>
        <end position="506"/>
    </location>
</feature>
<dbReference type="GO" id="GO:0016491">
    <property type="term" value="F:oxidoreductase activity"/>
    <property type="evidence" value="ECO:0007669"/>
    <property type="project" value="UniProtKB-KW"/>
</dbReference>
<dbReference type="Proteomes" id="UP000236642">
    <property type="component" value="Unassembled WGS sequence"/>
</dbReference>
<feature type="domain" description="Cytochrome oxidase subunit I profile" evidence="4">
    <location>
        <begin position="1"/>
        <end position="570"/>
    </location>
</feature>
<feature type="transmembrane region" description="Helical" evidence="3">
    <location>
        <begin position="82"/>
        <end position="102"/>
    </location>
</feature>
<keyword evidence="1" id="KW-0813">Transport</keyword>
<keyword evidence="1" id="KW-0679">Respiratory chain</keyword>
<dbReference type="Pfam" id="PF00115">
    <property type="entry name" value="COX1"/>
    <property type="match status" value="1"/>
</dbReference>
<dbReference type="InterPro" id="IPR023616">
    <property type="entry name" value="Cyt_c_oxase-like_su1_dom"/>
</dbReference>
<accession>A0A2H5Y3K5</accession>
<feature type="transmembrane region" description="Helical" evidence="3">
    <location>
        <begin position="352"/>
        <end position="375"/>
    </location>
</feature>
<feature type="transmembrane region" description="Helical" evidence="3">
    <location>
        <begin position="242"/>
        <end position="266"/>
    </location>
</feature>
<dbReference type="GO" id="GO:0020037">
    <property type="term" value="F:heme binding"/>
    <property type="evidence" value="ECO:0007669"/>
    <property type="project" value="InterPro"/>
</dbReference>
<dbReference type="PROSITE" id="PS50855">
    <property type="entry name" value="COX1"/>
    <property type="match status" value="1"/>
</dbReference>
<keyword evidence="5" id="KW-0560">Oxidoreductase</keyword>
<feature type="transmembrane region" description="Helical" evidence="3">
    <location>
        <begin position="189"/>
        <end position="222"/>
    </location>
</feature>
<proteinExistence type="predicted"/>
<organism evidence="5 6">
    <name type="scientific">Candidatus Thermoflexus japonica</name>
    <dbReference type="NCBI Taxonomy" id="2035417"/>
    <lineage>
        <taxon>Bacteria</taxon>
        <taxon>Bacillati</taxon>
        <taxon>Chloroflexota</taxon>
        <taxon>Thermoflexia</taxon>
        <taxon>Thermoflexales</taxon>
        <taxon>Thermoflexaceae</taxon>
        <taxon>Thermoflexus</taxon>
    </lineage>
</organism>
<dbReference type="AlphaFoldDB" id="A0A2H5Y3K5"/>
<keyword evidence="3" id="KW-0812">Transmembrane</keyword>
<name>A0A2H5Y3K5_9CHLR</name>
<protein>
    <submittedName>
        <fullName evidence="5">Cytochrome c oxidase subunit 1</fullName>
        <ecNumber evidence="5">1.9.3.1</ecNumber>
    </submittedName>
</protein>
<dbReference type="PANTHER" id="PTHR10422:SF40">
    <property type="entry name" value="CYTOCHROME C OXIDASE SUBUNIT I"/>
    <property type="match status" value="1"/>
</dbReference>
<dbReference type="SUPFAM" id="SSF81442">
    <property type="entry name" value="Cytochrome c oxidase subunit I-like"/>
    <property type="match status" value="1"/>
</dbReference>
<evidence type="ECO:0000256" key="2">
    <source>
        <dbReference type="ARBA" id="ARBA00022982"/>
    </source>
</evidence>
<feature type="transmembrane region" description="Helical" evidence="3">
    <location>
        <begin position="37"/>
        <end position="62"/>
    </location>
</feature>
<evidence type="ECO:0000259" key="4">
    <source>
        <dbReference type="PROSITE" id="PS50855"/>
    </source>
</evidence>
<dbReference type="GO" id="GO:0004129">
    <property type="term" value="F:cytochrome-c oxidase activity"/>
    <property type="evidence" value="ECO:0007669"/>
    <property type="project" value="InterPro"/>
</dbReference>
<dbReference type="PANTHER" id="PTHR10422">
    <property type="entry name" value="CYTOCHROME C OXIDASE SUBUNIT 1"/>
    <property type="match status" value="1"/>
</dbReference>
<keyword evidence="2" id="KW-0249">Electron transport</keyword>
<evidence type="ECO:0000313" key="6">
    <source>
        <dbReference type="Proteomes" id="UP000236642"/>
    </source>
</evidence>
<dbReference type="GO" id="GO:0009060">
    <property type="term" value="P:aerobic respiration"/>
    <property type="evidence" value="ECO:0007669"/>
    <property type="project" value="InterPro"/>
</dbReference>
<dbReference type="EMBL" id="BEHY01000002">
    <property type="protein sequence ID" value="GBD07982.1"/>
    <property type="molecule type" value="Genomic_DNA"/>
</dbReference>
<sequence>MSIYALPHRRESTRFRTCPLTGVQVDMVAEQLIRANLSAAFFFLAVGGFGGLLLILTRWPVFHLLPSRWFYRILTLHGFDMINAWMVFFEIGALYFCGTALLSTRLVAPRVAWGAFLLMGTGVLMVNGTILAGLADVMFTAFVPLKAHPFFYVGNILFMMGALIALILFLVTLWNAWAEGKISGSLPLVVFGLAVADILGIYSLISGLFAFTMTLGWLLGWWGLPDPGIYRLMFWGFGHGTQQINLAATVSVWYLLAALVVGAVPLNEKLSRLAFVLYAFFVNLGSNHHLLVDPGFSFLWKVFNTSYAMYLAVLGSLIHAFTIPGAVEVSLRGQGHRQGWLGWLRRAPWTEPGFAALAVSMILFGWIGGVTGVTIGTEQINLLVHNTLQVPGHFHAILVGGSTLAFMGLTYYLIPLIFQRPLRWKGLATAQIYIYGFGVALFSVGFIAAGYMGVPRRHWDITFAQAPFHGLFGDTVYLALGIAGVGGLIAVAGGILFFINLIIALLQPMDSTGMTGGLRLQLPAGRSTADPDLRDEPRGTFLLAVIFLLFFGIYYAANWVLLGSQPWSIH</sequence>
<evidence type="ECO:0000256" key="3">
    <source>
        <dbReference type="SAM" id="Phobius"/>
    </source>
</evidence>
<feature type="transmembrane region" description="Helical" evidence="3">
    <location>
        <begin position="395"/>
        <end position="418"/>
    </location>
</feature>
<dbReference type="Gene3D" id="1.20.210.10">
    <property type="entry name" value="Cytochrome c oxidase-like, subunit I domain"/>
    <property type="match status" value="1"/>
</dbReference>
<feature type="transmembrane region" description="Helical" evidence="3">
    <location>
        <begin position="114"/>
        <end position="135"/>
    </location>
</feature>
<keyword evidence="3" id="KW-0472">Membrane</keyword>